<reference evidence="1" key="1">
    <citation type="journal article" date="2019" name="bioRxiv">
        <title>The Genome of the Zebra Mussel, Dreissena polymorpha: A Resource for Invasive Species Research.</title>
        <authorList>
            <person name="McCartney M.A."/>
            <person name="Auch B."/>
            <person name="Kono T."/>
            <person name="Mallez S."/>
            <person name="Zhang Y."/>
            <person name="Obille A."/>
            <person name="Becker A."/>
            <person name="Abrahante J.E."/>
            <person name="Garbe J."/>
            <person name="Badalamenti J.P."/>
            <person name="Herman A."/>
            <person name="Mangelson H."/>
            <person name="Liachko I."/>
            <person name="Sullivan S."/>
            <person name="Sone E.D."/>
            <person name="Koren S."/>
            <person name="Silverstein K.A.T."/>
            <person name="Beckman K.B."/>
            <person name="Gohl D.M."/>
        </authorList>
    </citation>
    <scope>NUCLEOTIDE SEQUENCE</scope>
    <source>
        <strain evidence="1">Duluth1</strain>
        <tissue evidence="1">Whole animal</tissue>
    </source>
</reference>
<dbReference type="Proteomes" id="UP000828390">
    <property type="component" value="Unassembled WGS sequence"/>
</dbReference>
<keyword evidence="2" id="KW-1185">Reference proteome</keyword>
<gene>
    <name evidence="1" type="ORF">DPMN_146270</name>
</gene>
<dbReference type="EMBL" id="JAIWYP010000007">
    <property type="protein sequence ID" value="KAH3792771.1"/>
    <property type="molecule type" value="Genomic_DNA"/>
</dbReference>
<name>A0A9D4IY97_DREPO</name>
<protein>
    <submittedName>
        <fullName evidence="1">Uncharacterized protein</fullName>
    </submittedName>
</protein>
<accession>A0A9D4IY97</accession>
<proteinExistence type="predicted"/>
<reference evidence="1" key="2">
    <citation type="submission" date="2020-11" db="EMBL/GenBank/DDBJ databases">
        <authorList>
            <person name="McCartney M.A."/>
            <person name="Auch B."/>
            <person name="Kono T."/>
            <person name="Mallez S."/>
            <person name="Becker A."/>
            <person name="Gohl D.M."/>
            <person name="Silverstein K.A.T."/>
            <person name="Koren S."/>
            <person name="Bechman K.B."/>
            <person name="Herman A."/>
            <person name="Abrahante J.E."/>
            <person name="Garbe J."/>
        </authorList>
    </citation>
    <scope>NUCLEOTIDE SEQUENCE</scope>
    <source>
        <strain evidence="1">Duluth1</strain>
        <tissue evidence="1">Whole animal</tissue>
    </source>
</reference>
<dbReference type="AlphaFoldDB" id="A0A9D4IY97"/>
<sequence length="72" mass="8329">MQGEGVAHVAIPSGGRRPRLPAKSLWRFFTALVLTERDRKRAVSRLGDAAERASRWLWLRREKRSWQPSTNT</sequence>
<comment type="caution">
    <text evidence="1">The sequence shown here is derived from an EMBL/GenBank/DDBJ whole genome shotgun (WGS) entry which is preliminary data.</text>
</comment>
<evidence type="ECO:0000313" key="1">
    <source>
        <dbReference type="EMBL" id="KAH3792771.1"/>
    </source>
</evidence>
<evidence type="ECO:0000313" key="2">
    <source>
        <dbReference type="Proteomes" id="UP000828390"/>
    </source>
</evidence>
<organism evidence="1 2">
    <name type="scientific">Dreissena polymorpha</name>
    <name type="common">Zebra mussel</name>
    <name type="synonym">Mytilus polymorpha</name>
    <dbReference type="NCBI Taxonomy" id="45954"/>
    <lineage>
        <taxon>Eukaryota</taxon>
        <taxon>Metazoa</taxon>
        <taxon>Spiralia</taxon>
        <taxon>Lophotrochozoa</taxon>
        <taxon>Mollusca</taxon>
        <taxon>Bivalvia</taxon>
        <taxon>Autobranchia</taxon>
        <taxon>Heteroconchia</taxon>
        <taxon>Euheterodonta</taxon>
        <taxon>Imparidentia</taxon>
        <taxon>Neoheterodontei</taxon>
        <taxon>Myida</taxon>
        <taxon>Dreissenoidea</taxon>
        <taxon>Dreissenidae</taxon>
        <taxon>Dreissena</taxon>
    </lineage>
</organism>